<dbReference type="Gene3D" id="3.40.50.150">
    <property type="entry name" value="Vaccinia Virus protein VP39"/>
    <property type="match status" value="1"/>
</dbReference>
<organism evidence="2 3">
    <name type="scientific">Roseiconus nitratireducens</name>
    <dbReference type="NCBI Taxonomy" id="2605748"/>
    <lineage>
        <taxon>Bacteria</taxon>
        <taxon>Pseudomonadati</taxon>
        <taxon>Planctomycetota</taxon>
        <taxon>Planctomycetia</taxon>
        <taxon>Pirellulales</taxon>
        <taxon>Pirellulaceae</taxon>
        <taxon>Roseiconus</taxon>
    </lineage>
</organism>
<dbReference type="EMBL" id="VWOX01000024">
    <property type="protein sequence ID" value="KAA5538913.1"/>
    <property type="molecule type" value="Genomic_DNA"/>
</dbReference>
<evidence type="ECO:0000313" key="2">
    <source>
        <dbReference type="EMBL" id="KAA5538913.1"/>
    </source>
</evidence>
<proteinExistence type="predicted"/>
<dbReference type="GO" id="GO:0008757">
    <property type="term" value="F:S-adenosylmethionine-dependent methyltransferase activity"/>
    <property type="evidence" value="ECO:0007669"/>
    <property type="project" value="InterPro"/>
</dbReference>
<dbReference type="AlphaFoldDB" id="A0A5M6CV25"/>
<sequence>MPRWSSMLKVFRRPAEATFGRIRDRLHPNRQCPICDWTGYAFSKGGAPNKSRFDCRCPNCGAVERHRLAFMVAEKLDGLDYSDVLHVAPEKELSNYLRSKATNYLSIDLYSQAMARMDITALELPDQSQSLIWISHVLEHVENDAAAIAEMSRVLRPGGTVIAQVPIWRQSTYEDFSITDPNDRLEHFYQTDHVRLYGIDVVDRFCSRGFEAEVHRAQDFGPERLVRHGLSFVSTNEVFRFRKAA</sequence>
<keyword evidence="2" id="KW-0489">Methyltransferase</keyword>
<dbReference type="Proteomes" id="UP000324479">
    <property type="component" value="Unassembled WGS sequence"/>
</dbReference>
<dbReference type="GO" id="GO:0032259">
    <property type="term" value="P:methylation"/>
    <property type="evidence" value="ECO:0007669"/>
    <property type="project" value="UniProtKB-KW"/>
</dbReference>
<comment type="caution">
    <text evidence="2">The sequence shown here is derived from an EMBL/GenBank/DDBJ whole genome shotgun (WGS) entry which is preliminary data.</text>
</comment>
<keyword evidence="2" id="KW-0808">Transferase</keyword>
<name>A0A5M6CV25_9BACT</name>
<reference evidence="2 3" key="1">
    <citation type="submission" date="2019-08" db="EMBL/GenBank/DDBJ databases">
        <authorList>
            <person name="Dhanesh K."/>
            <person name="Kumar G."/>
            <person name="Sasikala C."/>
            <person name="Venkata Ramana C."/>
        </authorList>
    </citation>
    <scope>NUCLEOTIDE SEQUENCE [LARGE SCALE GENOMIC DNA]</scope>
    <source>
        <strain evidence="2 3">JC645</strain>
    </source>
</reference>
<dbReference type="InterPro" id="IPR029063">
    <property type="entry name" value="SAM-dependent_MTases_sf"/>
</dbReference>
<protein>
    <submittedName>
        <fullName evidence="2">Class I SAM-dependent methyltransferase</fullName>
    </submittedName>
</protein>
<dbReference type="PANTHER" id="PTHR43591">
    <property type="entry name" value="METHYLTRANSFERASE"/>
    <property type="match status" value="1"/>
</dbReference>
<evidence type="ECO:0000313" key="3">
    <source>
        <dbReference type="Proteomes" id="UP000324479"/>
    </source>
</evidence>
<feature type="domain" description="Methyltransferase type 11" evidence="1">
    <location>
        <begin position="82"/>
        <end position="162"/>
    </location>
</feature>
<dbReference type="SUPFAM" id="SSF53335">
    <property type="entry name" value="S-adenosyl-L-methionine-dependent methyltransferases"/>
    <property type="match status" value="1"/>
</dbReference>
<keyword evidence="3" id="KW-1185">Reference proteome</keyword>
<evidence type="ECO:0000259" key="1">
    <source>
        <dbReference type="Pfam" id="PF08241"/>
    </source>
</evidence>
<dbReference type="InterPro" id="IPR013216">
    <property type="entry name" value="Methyltransf_11"/>
</dbReference>
<accession>A0A5M6CV25</accession>
<gene>
    <name evidence="2" type="ORF">FYK55_26110</name>
</gene>
<dbReference type="Pfam" id="PF08241">
    <property type="entry name" value="Methyltransf_11"/>
    <property type="match status" value="1"/>
</dbReference>